<accession>A0AAN8E9I1</accession>
<dbReference type="EMBL" id="JAKLMC020000033">
    <property type="protein sequence ID" value="KAK5949704.1"/>
    <property type="molecule type" value="Genomic_DNA"/>
</dbReference>
<keyword evidence="7" id="KW-0732">Signal</keyword>
<name>A0AAN8E9I1_9EURO</name>
<feature type="domain" description="GH16" evidence="8">
    <location>
        <begin position="1"/>
        <end position="296"/>
    </location>
</feature>
<evidence type="ECO:0000256" key="4">
    <source>
        <dbReference type="ARBA" id="ARBA00022801"/>
    </source>
</evidence>
<dbReference type="Gene3D" id="2.60.120.200">
    <property type="match status" value="1"/>
</dbReference>
<gene>
    <name evidence="9" type="ORF">OHC33_009301</name>
</gene>
<comment type="caution">
    <text evidence="9">The sequence shown here is derived from an EMBL/GenBank/DDBJ whole genome shotgun (WGS) entry which is preliminary data.</text>
</comment>
<keyword evidence="4" id="KW-0378">Hydrolase</keyword>
<evidence type="ECO:0000256" key="6">
    <source>
        <dbReference type="SAM" id="MobiDB-lite"/>
    </source>
</evidence>
<evidence type="ECO:0000256" key="2">
    <source>
        <dbReference type="ARBA" id="ARBA00006865"/>
    </source>
</evidence>
<evidence type="ECO:0000313" key="10">
    <source>
        <dbReference type="Proteomes" id="UP001316803"/>
    </source>
</evidence>
<dbReference type="EC" id="3.2.1.6" evidence="3"/>
<organism evidence="9 10">
    <name type="scientific">Knufia fluminis</name>
    <dbReference type="NCBI Taxonomy" id="191047"/>
    <lineage>
        <taxon>Eukaryota</taxon>
        <taxon>Fungi</taxon>
        <taxon>Dikarya</taxon>
        <taxon>Ascomycota</taxon>
        <taxon>Pezizomycotina</taxon>
        <taxon>Eurotiomycetes</taxon>
        <taxon>Chaetothyriomycetidae</taxon>
        <taxon>Chaetothyriales</taxon>
        <taxon>Trichomeriaceae</taxon>
        <taxon>Knufia</taxon>
    </lineage>
</organism>
<dbReference type="Pfam" id="PF26113">
    <property type="entry name" value="GH16_XgeA"/>
    <property type="match status" value="1"/>
</dbReference>
<dbReference type="SUPFAM" id="SSF49899">
    <property type="entry name" value="Concanavalin A-like lectins/glucanases"/>
    <property type="match status" value="1"/>
</dbReference>
<keyword evidence="10" id="KW-1185">Reference proteome</keyword>
<keyword evidence="5" id="KW-0326">Glycosidase</keyword>
<evidence type="ECO:0000256" key="5">
    <source>
        <dbReference type="ARBA" id="ARBA00023295"/>
    </source>
</evidence>
<dbReference type="FunFam" id="2.60.120.200:FF:000114">
    <property type="entry name" value="Probable endo-1,3(4)-beta-glucanase NFIA_089530"/>
    <property type="match status" value="1"/>
</dbReference>
<evidence type="ECO:0000313" key="9">
    <source>
        <dbReference type="EMBL" id="KAK5949704.1"/>
    </source>
</evidence>
<feature type="chain" id="PRO_5042938162" description="endo-1,3(4)-beta-glucanase" evidence="7">
    <location>
        <begin position="24"/>
        <end position="421"/>
    </location>
</feature>
<evidence type="ECO:0000256" key="1">
    <source>
        <dbReference type="ARBA" id="ARBA00000124"/>
    </source>
</evidence>
<protein>
    <recommendedName>
        <fullName evidence="3">endo-1,3(4)-beta-glucanase</fullName>
        <ecNumber evidence="3">3.2.1.6</ecNumber>
    </recommendedName>
</protein>
<dbReference type="InterPro" id="IPR050546">
    <property type="entry name" value="Glycosyl_Hydrlase_16"/>
</dbReference>
<evidence type="ECO:0000256" key="7">
    <source>
        <dbReference type="SAM" id="SignalP"/>
    </source>
</evidence>
<comment type="catalytic activity">
    <reaction evidence="1">
        <text>Endohydrolysis of (1-&gt;3)- or (1-&gt;4)-linkages in beta-D-glucans when the glucose residue whose reducing group is involved in the linkage to be hydrolyzed is itself substituted at C-3.</text>
        <dbReference type="EC" id="3.2.1.6"/>
    </reaction>
</comment>
<dbReference type="InterPro" id="IPR000757">
    <property type="entry name" value="Beta-glucanase-like"/>
</dbReference>
<evidence type="ECO:0000259" key="8">
    <source>
        <dbReference type="PROSITE" id="PS51762"/>
    </source>
</evidence>
<feature type="region of interest" description="Disordered" evidence="6">
    <location>
        <begin position="367"/>
        <end position="421"/>
    </location>
</feature>
<sequence length="421" mass="44760">MHSSIVTSSLLASIFLLSQTAQSAYILADDYSGEAFFQSFDFFTDKDPTNGHVKYEALEKANATGLAGFMDGGNATKAVYMGVDSTSEAPDGRGSVRVSSAKSYQHALVVADIVHMPSVCGTWPAFWMVGDDWPNNGEIDIVEGVNNQPSNQMTLHTSSGPRISKAQTQAQGDQQEFTGELVTSDCDVNAPDQSKNAGCAIADTSNLTFGETFNTNGGGVYATEWTSSFIKIWFFERGKFPSDIASASPSPSQNWGPPTSVFAGDFNMDDHFKNLKIVFDTTFCGDWAGNTWNTSQCASLAPTCEEYVANNPAAFAEAYWAVNTLQVFQDDGVVSGGNETGAAPLTPGVAANAPRPNGRFIQNAASGHRRFGGQGEGAPKGNWIQPHGGQGESAPQGKWVQPPGGWEPRPRPGGAVLPSRP</sequence>
<dbReference type="GO" id="GO:0052861">
    <property type="term" value="F:endo-1,3(4)-beta-glucanase activity"/>
    <property type="evidence" value="ECO:0007669"/>
    <property type="project" value="UniProtKB-EC"/>
</dbReference>
<evidence type="ECO:0000256" key="3">
    <source>
        <dbReference type="ARBA" id="ARBA00012599"/>
    </source>
</evidence>
<dbReference type="PANTHER" id="PTHR10963">
    <property type="entry name" value="GLYCOSYL HYDROLASE-RELATED"/>
    <property type="match status" value="1"/>
</dbReference>
<reference evidence="9 10" key="1">
    <citation type="submission" date="2022-12" db="EMBL/GenBank/DDBJ databases">
        <title>Genomic features and morphological characterization of a novel Knufia sp. strain isolated from spacecraft assembly facility.</title>
        <authorList>
            <person name="Teixeira M."/>
            <person name="Chander A.M."/>
            <person name="Stajich J.E."/>
            <person name="Venkateswaran K."/>
        </authorList>
    </citation>
    <scope>NUCLEOTIDE SEQUENCE [LARGE SCALE GENOMIC DNA]</scope>
    <source>
        <strain evidence="9 10">FJI-L2-BK-P2</strain>
    </source>
</reference>
<dbReference type="GO" id="GO:0009251">
    <property type="term" value="P:glucan catabolic process"/>
    <property type="evidence" value="ECO:0007669"/>
    <property type="project" value="TreeGrafter"/>
</dbReference>
<dbReference type="PROSITE" id="PS51762">
    <property type="entry name" value="GH16_2"/>
    <property type="match status" value="1"/>
</dbReference>
<dbReference type="CDD" id="cd02181">
    <property type="entry name" value="GH16_fungal_Lam16A_glucanase"/>
    <property type="match status" value="1"/>
</dbReference>
<dbReference type="InterPro" id="IPR013320">
    <property type="entry name" value="ConA-like_dom_sf"/>
</dbReference>
<dbReference type="PANTHER" id="PTHR10963:SF24">
    <property type="entry name" value="GLYCOSIDASE C21B10.07-RELATED"/>
    <property type="match status" value="1"/>
</dbReference>
<comment type="similarity">
    <text evidence="2">Belongs to the glycosyl hydrolase 16 family.</text>
</comment>
<dbReference type="AlphaFoldDB" id="A0AAN8E9I1"/>
<feature type="signal peptide" evidence="7">
    <location>
        <begin position="1"/>
        <end position="23"/>
    </location>
</feature>
<dbReference type="Proteomes" id="UP001316803">
    <property type="component" value="Unassembled WGS sequence"/>
</dbReference>
<proteinExistence type="inferred from homology"/>